<dbReference type="SMART" id="SM00304">
    <property type="entry name" value="HAMP"/>
    <property type="match status" value="1"/>
</dbReference>
<name>A0A2N8ZKX7_9VIBR</name>
<dbReference type="InterPro" id="IPR004089">
    <property type="entry name" value="MCPsignal_dom"/>
</dbReference>
<dbReference type="PROSITE" id="PS50885">
    <property type="entry name" value="HAMP"/>
    <property type="match status" value="1"/>
</dbReference>
<dbReference type="InterPro" id="IPR004090">
    <property type="entry name" value="Chemotax_Me-accpt_rcpt"/>
</dbReference>
<dbReference type="Proteomes" id="UP000235828">
    <property type="component" value="Chromosome B"/>
</dbReference>
<reference evidence="9 10" key="1">
    <citation type="submission" date="2017-10" db="EMBL/GenBank/DDBJ databases">
        <authorList>
            <person name="Banno H."/>
            <person name="Chua N.-H."/>
        </authorList>
    </citation>
    <scope>NUCLEOTIDE SEQUENCE [LARGE SCALE GENOMIC DNA]</scope>
    <source>
        <strain evidence="9">Vibrio tapetis CECT4600</strain>
    </source>
</reference>
<dbReference type="GO" id="GO:0007165">
    <property type="term" value="P:signal transduction"/>
    <property type="evidence" value="ECO:0007669"/>
    <property type="project" value="UniProtKB-KW"/>
</dbReference>
<dbReference type="SUPFAM" id="SSF58104">
    <property type="entry name" value="Methyl-accepting chemotaxis protein (MCP) signaling domain"/>
    <property type="match status" value="1"/>
</dbReference>
<dbReference type="Gene3D" id="1.10.287.950">
    <property type="entry name" value="Methyl-accepting chemotaxis protein"/>
    <property type="match status" value="1"/>
</dbReference>
<dbReference type="SMART" id="SM00283">
    <property type="entry name" value="MA"/>
    <property type="match status" value="1"/>
</dbReference>
<dbReference type="KEGG" id="vta:B0949"/>
<dbReference type="Pfam" id="PF00672">
    <property type="entry name" value="HAMP"/>
    <property type="match status" value="1"/>
</dbReference>
<dbReference type="PANTHER" id="PTHR32089">
    <property type="entry name" value="METHYL-ACCEPTING CHEMOTAXIS PROTEIN MCPB"/>
    <property type="match status" value="1"/>
</dbReference>
<dbReference type="PRINTS" id="PR00260">
    <property type="entry name" value="CHEMTRNSDUCR"/>
</dbReference>
<protein>
    <submittedName>
        <fullName evidence="9">Methyl-accepting chemotaxis protein</fullName>
    </submittedName>
</protein>
<dbReference type="InterPro" id="IPR003660">
    <property type="entry name" value="HAMP_dom"/>
</dbReference>
<feature type="coiled-coil region" evidence="5">
    <location>
        <begin position="139"/>
        <end position="233"/>
    </location>
</feature>
<dbReference type="CDD" id="cd11386">
    <property type="entry name" value="MCP_signal"/>
    <property type="match status" value="1"/>
</dbReference>
<evidence type="ECO:0000256" key="2">
    <source>
        <dbReference type="ARBA" id="ARBA00023224"/>
    </source>
</evidence>
<feature type="domain" description="Methyl-accepting transducer" evidence="7">
    <location>
        <begin position="340"/>
        <end position="576"/>
    </location>
</feature>
<dbReference type="CDD" id="cd06225">
    <property type="entry name" value="HAMP"/>
    <property type="match status" value="1"/>
</dbReference>
<keyword evidence="5" id="KW-0175">Coiled coil</keyword>
<dbReference type="FunFam" id="1.10.287.950:FF:000001">
    <property type="entry name" value="Methyl-accepting chemotaxis sensory transducer"/>
    <property type="match status" value="1"/>
</dbReference>
<evidence type="ECO:0000256" key="6">
    <source>
        <dbReference type="SAM" id="Phobius"/>
    </source>
</evidence>
<evidence type="ECO:0000259" key="7">
    <source>
        <dbReference type="PROSITE" id="PS50111"/>
    </source>
</evidence>
<keyword evidence="6" id="KW-0472">Membrane</keyword>
<accession>A0A2N8ZKX7</accession>
<dbReference type="GO" id="GO:0016020">
    <property type="term" value="C:membrane"/>
    <property type="evidence" value="ECO:0007669"/>
    <property type="project" value="UniProtKB-SubCell"/>
</dbReference>
<dbReference type="GO" id="GO:0006935">
    <property type="term" value="P:chemotaxis"/>
    <property type="evidence" value="ECO:0007669"/>
    <property type="project" value="InterPro"/>
</dbReference>
<evidence type="ECO:0000256" key="1">
    <source>
        <dbReference type="ARBA" id="ARBA00004370"/>
    </source>
</evidence>
<gene>
    <name evidence="9" type="ORF">VTAP4600_B0949</name>
</gene>
<dbReference type="EMBL" id="LT960612">
    <property type="protein sequence ID" value="SON52560.1"/>
    <property type="molecule type" value="Genomic_DNA"/>
</dbReference>
<feature type="transmembrane region" description="Helical" evidence="6">
    <location>
        <begin position="64"/>
        <end position="83"/>
    </location>
</feature>
<keyword evidence="10" id="KW-1185">Reference proteome</keyword>
<evidence type="ECO:0000313" key="9">
    <source>
        <dbReference type="EMBL" id="SON52560.1"/>
    </source>
</evidence>
<dbReference type="Pfam" id="PF00015">
    <property type="entry name" value="MCPsignal"/>
    <property type="match status" value="1"/>
</dbReference>
<evidence type="ECO:0000256" key="4">
    <source>
        <dbReference type="PROSITE-ProRule" id="PRU00284"/>
    </source>
</evidence>
<evidence type="ECO:0000256" key="5">
    <source>
        <dbReference type="SAM" id="Coils"/>
    </source>
</evidence>
<dbReference type="PANTHER" id="PTHR32089:SF120">
    <property type="entry name" value="METHYL-ACCEPTING CHEMOTAXIS PROTEIN TLPQ"/>
    <property type="match status" value="1"/>
</dbReference>
<evidence type="ECO:0000259" key="8">
    <source>
        <dbReference type="PROSITE" id="PS50885"/>
    </source>
</evidence>
<dbReference type="GO" id="GO:0004888">
    <property type="term" value="F:transmembrane signaling receptor activity"/>
    <property type="evidence" value="ECO:0007669"/>
    <property type="project" value="InterPro"/>
</dbReference>
<organism evidence="9 10">
    <name type="scientific">Vibrio tapetis subsp. tapetis</name>
    <dbReference type="NCBI Taxonomy" id="1671868"/>
    <lineage>
        <taxon>Bacteria</taxon>
        <taxon>Pseudomonadati</taxon>
        <taxon>Pseudomonadota</taxon>
        <taxon>Gammaproteobacteria</taxon>
        <taxon>Vibrionales</taxon>
        <taxon>Vibrionaceae</taxon>
        <taxon>Vibrio</taxon>
    </lineage>
</organism>
<feature type="domain" description="HAMP" evidence="8">
    <location>
        <begin position="283"/>
        <end position="335"/>
    </location>
</feature>
<dbReference type="OrthoDB" id="7054443at2"/>
<keyword evidence="6" id="KW-0812">Transmembrane</keyword>
<sequence length="612" mass="66522">MGKAKEIAATASRWGSLLPQMYACLLVKPDLTPTLYQKRNIKSDSVDKENAMQWFKDLAISRKVLVLITIMLALLAITAGYAVSKMSLVGHEIEGIAKENMPLVQITSDITIKQLEAALVLEKALRYAQISGDHSQDEIKKLEQQNHRLGVEVEKEFKQAKDILIKAMSHALTPEILAVEQKLLNDLDRLIQEHKDYEQHTFQVLESISLGDTASINSEVEQLEGEQDELNHELTSFLFALEKVTEDSILFTQQEEEMALQGMMVIASISALLGLGFGFLLSRSLSVPLKQAANLADYMANGDFSRDIKSTSKDEVGQLLSSMSSMTVTLRKTMQNVTQSAEQITDLVEEVNQLTEANSKAIYSQQQNTEQVATAMSEMAATVNDVASSANGASTATDQADDQLQKGNLTVVTTETANDKLAKISVASSEKMDTVKESTAEIGGIVQVINSIAEQTNLLALNAAIESARAGEQGRGFAVVADEVRALAGRTQDATQEIQKLIGELQVHATSAVESIQESTDCVAESVSHAVKTKEAFANITDVVSEISKMNTQIATASEEQSVVAEQISQNLEAIKESGAEVLHSSEVTSQRTDNLSGHAKDLKQLMGQFTV</sequence>
<comment type="subcellular location">
    <subcellularLocation>
        <location evidence="1">Membrane</location>
    </subcellularLocation>
</comment>
<keyword evidence="6" id="KW-1133">Transmembrane helix</keyword>
<evidence type="ECO:0000313" key="10">
    <source>
        <dbReference type="Proteomes" id="UP000235828"/>
    </source>
</evidence>
<evidence type="ECO:0000256" key="3">
    <source>
        <dbReference type="ARBA" id="ARBA00029447"/>
    </source>
</evidence>
<dbReference type="PROSITE" id="PS50111">
    <property type="entry name" value="CHEMOTAXIS_TRANSDUC_2"/>
    <property type="match status" value="1"/>
</dbReference>
<keyword evidence="2 4" id="KW-0807">Transducer</keyword>
<dbReference type="AlphaFoldDB" id="A0A2N8ZKX7"/>
<comment type="similarity">
    <text evidence="3">Belongs to the methyl-accepting chemotaxis (MCP) protein family.</text>
</comment>
<proteinExistence type="inferred from homology"/>